<keyword evidence="2" id="KW-0812">Transmembrane</keyword>
<organism evidence="3 4">
    <name type="scientific">Blastopirellula marina</name>
    <dbReference type="NCBI Taxonomy" id="124"/>
    <lineage>
        <taxon>Bacteria</taxon>
        <taxon>Pseudomonadati</taxon>
        <taxon>Planctomycetota</taxon>
        <taxon>Planctomycetia</taxon>
        <taxon>Pirellulales</taxon>
        <taxon>Pirellulaceae</taxon>
        <taxon>Blastopirellula</taxon>
    </lineage>
</organism>
<comment type="caution">
    <text evidence="3">The sequence shown here is derived from an EMBL/GenBank/DDBJ whole genome shotgun (WGS) entry which is preliminary data.</text>
</comment>
<keyword evidence="2" id="KW-1133">Transmembrane helix</keyword>
<dbReference type="Proteomes" id="UP000237819">
    <property type="component" value="Unassembled WGS sequence"/>
</dbReference>
<protein>
    <recommendedName>
        <fullName evidence="5">Zinc finger/thioredoxin putative domain-containing protein</fullName>
    </recommendedName>
</protein>
<gene>
    <name evidence="3" type="ORF">C5Y93_02405</name>
</gene>
<evidence type="ECO:0000256" key="2">
    <source>
        <dbReference type="SAM" id="Phobius"/>
    </source>
</evidence>
<dbReference type="OrthoDB" id="261253at2"/>
<proteinExistence type="predicted"/>
<dbReference type="AlphaFoldDB" id="A0A2S8GT30"/>
<feature type="transmembrane region" description="Helical" evidence="2">
    <location>
        <begin position="105"/>
        <end position="129"/>
    </location>
</feature>
<dbReference type="Gene3D" id="2.20.28.160">
    <property type="match status" value="1"/>
</dbReference>
<feature type="transmembrane region" description="Helical" evidence="2">
    <location>
        <begin position="173"/>
        <end position="205"/>
    </location>
</feature>
<dbReference type="EMBL" id="PUHZ01000004">
    <property type="protein sequence ID" value="PQO47531.1"/>
    <property type="molecule type" value="Genomic_DNA"/>
</dbReference>
<feature type="region of interest" description="Disordered" evidence="1">
    <location>
        <begin position="68"/>
        <end position="90"/>
    </location>
</feature>
<name>A0A2S8GT30_9BACT</name>
<evidence type="ECO:0000313" key="4">
    <source>
        <dbReference type="Proteomes" id="UP000237819"/>
    </source>
</evidence>
<keyword evidence="2" id="KW-0472">Membrane</keyword>
<evidence type="ECO:0008006" key="5">
    <source>
        <dbReference type="Google" id="ProtNLM"/>
    </source>
</evidence>
<feature type="transmembrane region" description="Helical" evidence="2">
    <location>
        <begin position="141"/>
        <end position="161"/>
    </location>
</feature>
<accession>A0A2S8GT30</accession>
<evidence type="ECO:0000313" key="3">
    <source>
        <dbReference type="EMBL" id="PQO47531.1"/>
    </source>
</evidence>
<reference evidence="3 4" key="1">
    <citation type="submission" date="2018-02" db="EMBL/GenBank/DDBJ databases">
        <title>Comparative genomes isolates from brazilian mangrove.</title>
        <authorList>
            <person name="Araujo J.E."/>
            <person name="Taketani R.G."/>
            <person name="Silva M.C.P."/>
            <person name="Loureco M.V."/>
            <person name="Andreote F.D."/>
        </authorList>
    </citation>
    <scope>NUCLEOTIDE SEQUENCE [LARGE SCALE GENOMIC DNA]</scope>
    <source>
        <strain evidence="3 4">Nap-Phe MGV</strain>
    </source>
</reference>
<sequence>MAIEFSCGSCSAKFRIPDTMAGKKIRCPKCQAVQQVPGGEPEPEIEYGFKNEGKAGDDFWSQIPDSSQMPAANPYDSPAPAAARPQRRGLSPADARSRVAIPATALYVLSLGGFFLSIICAFFFALRWIFELDNVPTQQRIATLIVGLIGLSLNYVTIQGANNMRALREPGSVWLTLILALLPCGSSCLCPVAIPFAIWGIVLMCDRRISGHFRG</sequence>
<dbReference type="RefSeq" id="WP_105333793.1">
    <property type="nucleotide sequence ID" value="NZ_PUHZ01000004.1"/>
</dbReference>
<evidence type="ECO:0000256" key="1">
    <source>
        <dbReference type="SAM" id="MobiDB-lite"/>
    </source>
</evidence>